<dbReference type="GO" id="GO:0016020">
    <property type="term" value="C:membrane"/>
    <property type="evidence" value="ECO:0007669"/>
    <property type="project" value="InterPro"/>
</dbReference>
<evidence type="ECO:0000313" key="11">
    <source>
        <dbReference type="EMBL" id="MBO0512903.1"/>
    </source>
</evidence>
<evidence type="ECO:0000256" key="9">
    <source>
        <dbReference type="SAM" id="Phobius"/>
    </source>
</evidence>
<feature type="transmembrane region" description="Helical" evidence="9">
    <location>
        <begin position="166"/>
        <end position="187"/>
    </location>
</feature>
<dbReference type="Gene3D" id="1.20.5.1930">
    <property type="match status" value="1"/>
</dbReference>
<keyword evidence="6" id="KW-0418">Kinase</keyword>
<dbReference type="AlphaFoldDB" id="A0A939F7A1"/>
<feature type="transmembrane region" description="Helical" evidence="9">
    <location>
        <begin position="113"/>
        <end position="146"/>
    </location>
</feature>
<feature type="domain" description="Histidine kinase/HSP90-like ATPase" evidence="10">
    <location>
        <begin position="333"/>
        <end position="423"/>
    </location>
</feature>
<keyword evidence="9" id="KW-0812">Transmembrane</keyword>
<keyword evidence="3" id="KW-0597">Phosphoprotein</keyword>
<dbReference type="EC" id="2.7.13.3" evidence="2"/>
<keyword evidence="7" id="KW-0067">ATP-binding</keyword>
<evidence type="ECO:0000259" key="10">
    <source>
        <dbReference type="SMART" id="SM00387"/>
    </source>
</evidence>
<dbReference type="SUPFAM" id="SSF55874">
    <property type="entry name" value="ATPase domain of HSP90 chaperone/DNA topoisomerase II/histidine kinase"/>
    <property type="match status" value="1"/>
</dbReference>
<evidence type="ECO:0000256" key="1">
    <source>
        <dbReference type="ARBA" id="ARBA00000085"/>
    </source>
</evidence>
<dbReference type="Pfam" id="PF07730">
    <property type="entry name" value="HisKA_3"/>
    <property type="match status" value="1"/>
</dbReference>
<keyword evidence="9" id="KW-1133">Transmembrane helix</keyword>
<feature type="transmembrane region" description="Helical" evidence="9">
    <location>
        <begin position="12"/>
        <end position="33"/>
    </location>
</feature>
<evidence type="ECO:0000256" key="5">
    <source>
        <dbReference type="ARBA" id="ARBA00022741"/>
    </source>
</evidence>
<gene>
    <name evidence="11" type="ORF">J0695_13950</name>
</gene>
<dbReference type="RefSeq" id="WP_206962333.1">
    <property type="nucleotide sequence ID" value="NZ_BAAAJJ010000006.1"/>
</dbReference>
<dbReference type="InterPro" id="IPR036890">
    <property type="entry name" value="HATPase_C_sf"/>
</dbReference>
<evidence type="ECO:0000256" key="7">
    <source>
        <dbReference type="ARBA" id="ARBA00022840"/>
    </source>
</evidence>
<dbReference type="PANTHER" id="PTHR24421">
    <property type="entry name" value="NITRATE/NITRITE SENSOR PROTEIN NARX-RELATED"/>
    <property type="match status" value="1"/>
</dbReference>
<keyword evidence="4" id="KW-0808">Transferase</keyword>
<dbReference type="GO" id="GO:0005524">
    <property type="term" value="F:ATP binding"/>
    <property type="evidence" value="ECO:0007669"/>
    <property type="project" value="UniProtKB-KW"/>
</dbReference>
<dbReference type="Pfam" id="PF13796">
    <property type="entry name" value="Sensor"/>
    <property type="match status" value="1"/>
</dbReference>
<sequence length="424" mass="45255">MNATRARDALQAGAQGLALALLGWTASIVLFVLSVVSIALIPIGVGVFTTPAVLTLVRAHADRRRLFAAEWADLHIPVPYRPHPRDLRTGITGQVERCTLMLKDGATWRDLKWLLVDMTAGAATAILAPGLLVEGVYGIALAAGLWTAVYDSADGAWWYDFIPVQGWRTAFLAGLLGLFWIVLGLYVNRALVTAHFRLTRSMLAPDSRVKLAQRVDRLTETRHDAVDTSAAELRRIERDLHDGAQARLVAMGMNLGTIEALIEKDPDQAKKMLATARESSAEALTELRDLVRGIHPPVLAERGLGDAVRALALRLPIATEVDVEMTGGRVGAPVESAAYFAVSEVLTNAVKHSGADRIWVDMHHSAGMLRVSVTDNGSGGATAGGGSGLSGIERRLGTFDGVLAVSSPAGGPTMVTMEIPCELS</sequence>
<evidence type="ECO:0000256" key="8">
    <source>
        <dbReference type="ARBA" id="ARBA00023012"/>
    </source>
</evidence>
<evidence type="ECO:0000256" key="6">
    <source>
        <dbReference type="ARBA" id="ARBA00022777"/>
    </source>
</evidence>
<evidence type="ECO:0000256" key="3">
    <source>
        <dbReference type="ARBA" id="ARBA00022553"/>
    </source>
</evidence>
<organism evidence="11 12">
    <name type="scientific">Streptomyces beijiangensis</name>
    <dbReference type="NCBI Taxonomy" id="163361"/>
    <lineage>
        <taxon>Bacteria</taxon>
        <taxon>Bacillati</taxon>
        <taxon>Actinomycetota</taxon>
        <taxon>Actinomycetes</taxon>
        <taxon>Kitasatosporales</taxon>
        <taxon>Streptomycetaceae</taxon>
        <taxon>Streptomyces</taxon>
    </lineage>
</organism>
<evidence type="ECO:0000256" key="4">
    <source>
        <dbReference type="ARBA" id="ARBA00022679"/>
    </source>
</evidence>
<dbReference type="Pfam" id="PF02518">
    <property type="entry name" value="HATPase_c"/>
    <property type="match status" value="1"/>
</dbReference>
<dbReference type="EMBL" id="JAFLRJ010000126">
    <property type="protein sequence ID" value="MBO0512903.1"/>
    <property type="molecule type" value="Genomic_DNA"/>
</dbReference>
<dbReference type="SMART" id="SM00387">
    <property type="entry name" value="HATPase_c"/>
    <property type="match status" value="1"/>
</dbReference>
<keyword evidence="12" id="KW-1185">Reference proteome</keyword>
<comment type="catalytic activity">
    <reaction evidence="1">
        <text>ATP + protein L-histidine = ADP + protein N-phospho-L-histidine.</text>
        <dbReference type="EC" id="2.7.13.3"/>
    </reaction>
</comment>
<dbReference type="PANTHER" id="PTHR24421:SF10">
    <property type="entry name" value="NITRATE_NITRITE SENSOR PROTEIN NARQ"/>
    <property type="match status" value="1"/>
</dbReference>
<dbReference type="GO" id="GO:0000155">
    <property type="term" value="F:phosphorelay sensor kinase activity"/>
    <property type="evidence" value="ECO:0007669"/>
    <property type="project" value="InterPro"/>
</dbReference>
<comment type="caution">
    <text evidence="11">The sequence shown here is derived from an EMBL/GenBank/DDBJ whole genome shotgun (WGS) entry which is preliminary data.</text>
</comment>
<evidence type="ECO:0000313" key="12">
    <source>
        <dbReference type="Proteomes" id="UP000664167"/>
    </source>
</evidence>
<reference evidence="11" key="1">
    <citation type="submission" date="2021-03" db="EMBL/GenBank/DDBJ databases">
        <title>Streptomyces poriferae sp. nov., a novel marine sponge-derived Actinobacteria species with anti-MRSA activity.</title>
        <authorList>
            <person name="Sandoval-Powers M."/>
            <person name="Kralova S."/>
            <person name="Nguyen G.-S."/>
            <person name="Fawwal D."/>
            <person name="Degnes K."/>
            <person name="Klinkenberg G."/>
            <person name="Sletta H."/>
            <person name="Wentzel A."/>
            <person name="Liles M.R."/>
        </authorList>
    </citation>
    <scope>NUCLEOTIDE SEQUENCE</scope>
    <source>
        <strain evidence="11">DSM 41794</strain>
    </source>
</reference>
<dbReference type="InterPro" id="IPR011712">
    <property type="entry name" value="Sig_transdc_His_kin_sub3_dim/P"/>
</dbReference>
<dbReference type="Gene3D" id="3.30.565.10">
    <property type="entry name" value="Histidine kinase-like ATPase, C-terminal domain"/>
    <property type="match status" value="1"/>
</dbReference>
<dbReference type="InterPro" id="IPR050482">
    <property type="entry name" value="Sensor_HK_TwoCompSys"/>
</dbReference>
<protein>
    <recommendedName>
        <fullName evidence="2">histidine kinase</fullName>
        <ecNumber evidence="2">2.7.13.3</ecNumber>
    </recommendedName>
</protein>
<name>A0A939F7A1_9ACTN</name>
<dbReference type="Proteomes" id="UP000664167">
    <property type="component" value="Unassembled WGS sequence"/>
</dbReference>
<dbReference type="GO" id="GO:0046983">
    <property type="term" value="F:protein dimerization activity"/>
    <property type="evidence" value="ECO:0007669"/>
    <property type="project" value="InterPro"/>
</dbReference>
<keyword evidence="8" id="KW-0902">Two-component regulatory system</keyword>
<accession>A0A939F7A1</accession>
<keyword evidence="5" id="KW-0547">Nucleotide-binding</keyword>
<keyword evidence="9" id="KW-0472">Membrane</keyword>
<dbReference type="InterPro" id="IPR025828">
    <property type="entry name" value="Put_sensor_dom"/>
</dbReference>
<evidence type="ECO:0000256" key="2">
    <source>
        <dbReference type="ARBA" id="ARBA00012438"/>
    </source>
</evidence>
<feature type="transmembrane region" description="Helical" evidence="9">
    <location>
        <begin position="39"/>
        <end position="57"/>
    </location>
</feature>
<proteinExistence type="predicted"/>
<dbReference type="InterPro" id="IPR003594">
    <property type="entry name" value="HATPase_dom"/>
</dbReference>